<accession>A0A074Y4P3</accession>
<feature type="transmembrane region" description="Helical" evidence="10">
    <location>
        <begin position="772"/>
        <end position="795"/>
    </location>
</feature>
<evidence type="ECO:0000256" key="8">
    <source>
        <dbReference type="RuleBase" id="RU369017"/>
    </source>
</evidence>
<dbReference type="InterPro" id="IPR045316">
    <property type="entry name" value="Msc2-like"/>
</dbReference>
<dbReference type="GO" id="GO:0005794">
    <property type="term" value="C:Golgi apparatus"/>
    <property type="evidence" value="ECO:0007669"/>
    <property type="project" value="TreeGrafter"/>
</dbReference>
<feature type="compositionally biased region" description="Basic residues" evidence="9">
    <location>
        <begin position="150"/>
        <end position="164"/>
    </location>
</feature>
<dbReference type="InterPro" id="IPR027469">
    <property type="entry name" value="Cation_efflux_TMD_sf"/>
</dbReference>
<feature type="compositionally biased region" description="Low complexity" evidence="9">
    <location>
        <begin position="118"/>
        <end position="127"/>
    </location>
</feature>
<dbReference type="OrthoDB" id="78669at2759"/>
<feature type="transmembrane region" description="Helical" evidence="10">
    <location>
        <begin position="664"/>
        <end position="685"/>
    </location>
</feature>
<keyword evidence="7 10" id="KW-0472">Membrane</keyword>
<dbReference type="PANTHER" id="PTHR45755">
    <property type="match status" value="1"/>
</dbReference>
<evidence type="ECO:0000313" key="12">
    <source>
        <dbReference type="EMBL" id="KEQ81891.1"/>
    </source>
</evidence>
<dbReference type="SUPFAM" id="SSF161111">
    <property type="entry name" value="Cation efflux protein transmembrane domain-like"/>
    <property type="match status" value="1"/>
</dbReference>
<feature type="transmembrane region" description="Helical" evidence="10">
    <location>
        <begin position="483"/>
        <end position="499"/>
    </location>
</feature>
<dbReference type="GeneID" id="40751690"/>
<gene>
    <name evidence="12" type="ORF">M438DRAFT_398854</name>
</gene>
<feature type="compositionally biased region" description="Basic and acidic residues" evidence="9">
    <location>
        <begin position="139"/>
        <end position="149"/>
    </location>
</feature>
<feature type="transmembrane region" description="Helical" evidence="10">
    <location>
        <begin position="427"/>
        <end position="447"/>
    </location>
</feature>
<evidence type="ECO:0000313" key="13">
    <source>
        <dbReference type="Proteomes" id="UP000030706"/>
    </source>
</evidence>
<sequence length="931" mass="100022">MTTSRPLSMSYAPSWALNDSPFDDDSDKQNTAAEAFDSGLDFEETDQFNPNGLGHGGHTRTYSFAGPKSPIRTPAKPSFKGHLRQGSGYALSPVSAAFPEHILEHPNGSHSPARTHTHSQSTQSAHSTHGHSHGHSHAQSHDHGHDHSHSHSHGHSHNQSHSHGHSHDHGHDHDHGHVHAPPSAASSLVSEAAAKSSWFSFPEALTGLLIPLPYLLASAAYSTPNTNFPPLSAYARLQESVPEGKKIEDYTNAHHASSLLQACTLTSGTLLLIAILASIRASERGLDKRKSSNAGLANPASLTTSSIVNMVTSTLKVGLPYYAAIQIGGMRVGLILLVALASNLSCSDKHSHSLLGSLTARPLTLAAIGLCVLGDAFGLTVYADTYHLVTGYLALALSIFVLNPPLPANGSSTSPLIATHTDTSATLYAGVILSILTIGASIIFSLAPSITPLSITFSTFSMAITAALVLFARPAHLRTHKKAGLALGCLLTAALSFLFSPNTWPGTFCNGAIAALSYVGVLYDTSTSHAHSHEHSHAHAHDTGHAHAHAAAHTHCNHHHGHQHHTHAETSVFTSFLLARCRPGSLFHSILCERDSRRIAYFTCLNFGFMLVQAFYGWVSGSLGLLSDTVHMFFDCLALVIGLGAAVASKWPTSPEMPFGWGKLNVLAGFGNGIFLMLVSVEFIWEAVEGIMEGTELRHVEELLVVSTLGFLVNMVGLFAFGHAHHGHDHGHDHSHGHGNENMHGIYLHVAADAGGSLAVILSTILTLWKPWYLWDPLATIVIAILIFLAAVPLVRDSGGKLLLVIPDELEYGLKNALQELSGLRGVTGYAVPRFWVEDEAGDGHDHDHGHSHDHAAHDHHDHDHHHEHEHEEKRKKILGVIHVFAARAADPEDVRDRVVQYFTALNMDVVVQVEREGEGRCWCGGGLKSG</sequence>
<dbReference type="GO" id="GO:0005385">
    <property type="term" value="F:zinc ion transmembrane transporter activity"/>
    <property type="evidence" value="ECO:0007669"/>
    <property type="project" value="UniProtKB-UniRule"/>
</dbReference>
<keyword evidence="6 8" id="KW-0406">Ion transport</keyword>
<feature type="domain" description="Cation efflux protein transmembrane" evidence="11">
    <location>
        <begin position="601"/>
        <end position="803"/>
    </location>
</feature>
<protein>
    <recommendedName>
        <fullName evidence="8">Zinc transporter</fullName>
    </recommendedName>
</protein>
<proteinExistence type="inferred from homology"/>
<dbReference type="Gene3D" id="1.20.1510.10">
    <property type="entry name" value="Cation efflux protein transmembrane domain"/>
    <property type="match status" value="1"/>
</dbReference>
<dbReference type="STRING" id="1043002.A0A074Y4P3"/>
<feature type="transmembrane region" description="Helical" evidence="10">
    <location>
        <begin position="363"/>
        <end position="383"/>
    </location>
</feature>
<keyword evidence="5 10" id="KW-1133">Transmembrane helix</keyword>
<feature type="transmembrane region" description="Helical" evidence="10">
    <location>
        <begin position="599"/>
        <end position="619"/>
    </location>
</feature>
<feature type="region of interest" description="Disordered" evidence="9">
    <location>
        <begin position="102"/>
        <end position="187"/>
    </location>
</feature>
<dbReference type="RefSeq" id="XP_029758078.1">
    <property type="nucleotide sequence ID" value="XM_029909384.1"/>
</dbReference>
<dbReference type="Proteomes" id="UP000030706">
    <property type="component" value="Unassembled WGS sequence"/>
</dbReference>
<feature type="compositionally biased region" description="Basic residues" evidence="9">
    <location>
        <begin position="128"/>
        <end position="138"/>
    </location>
</feature>
<dbReference type="GO" id="GO:1904257">
    <property type="term" value="P:zinc ion import into Golgi lumen"/>
    <property type="evidence" value="ECO:0007669"/>
    <property type="project" value="TreeGrafter"/>
</dbReference>
<dbReference type="AlphaFoldDB" id="A0A074Y4P3"/>
<feature type="transmembrane region" description="Helical" evidence="10">
    <location>
        <begin position="321"/>
        <end position="342"/>
    </location>
</feature>
<keyword evidence="4 10" id="KW-0812">Transmembrane</keyword>
<reference evidence="12 13" key="1">
    <citation type="journal article" date="2014" name="BMC Genomics">
        <title>Genome sequencing of four Aureobasidium pullulans varieties: biotechnological potential, stress tolerance, and description of new species.</title>
        <authorList>
            <person name="Gostin Ar C."/>
            <person name="Ohm R.A."/>
            <person name="Kogej T."/>
            <person name="Sonjak S."/>
            <person name="Turk M."/>
            <person name="Zajc J."/>
            <person name="Zalar P."/>
            <person name="Grube M."/>
            <person name="Sun H."/>
            <person name="Han J."/>
            <person name="Sharma A."/>
            <person name="Chiniquy J."/>
            <person name="Ngan C.Y."/>
            <person name="Lipzen A."/>
            <person name="Barry K."/>
            <person name="Grigoriev I.V."/>
            <person name="Gunde-Cimerman N."/>
        </authorList>
    </citation>
    <scope>NUCLEOTIDE SEQUENCE [LARGE SCALE GENOMIC DNA]</scope>
    <source>
        <strain evidence="12 13">EXF-150</strain>
    </source>
</reference>
<feature type="transmembrane region" description="Helical" evidence="10">
    <location>
        <begin position="631"/>
        <end position="652"/>
    </location>
</feature>
<keyword evidence="8" id="KW-0256">Endoplasmic reticulum</keyword>
<feature type="compositionally biased region" description="Basic and acidic residues" evidence="9">
    <location>
        <begin position="165"/>
        <end position="177"/>
    </location>
</feature>
<name>A0A074Y4P3_AURPU</name>
<feature type="transmembrane region" description="Helical" evidence="10">
    <location>
        <begin position="745"/>
        <end position="766"/>
    </location>
</feature>
<evidence type="ECO:0000256" key="3">
    <source>
        <dbReference type="ARBA" id="ARBA00022448"/>
    </source>
</evidence>
<comment type="similarity">
    <text evidence="2 8">Belongs to the cation diffusion facilitator (CDF) transporter (TC 2.A.4) family. SLC30A subfamily.</text>
</comment>
<evidence type="ECO:0000259" key="11">
    <source>
        <dbReference type="Pfam" id="PF01545"/>
    </source>
</evidence>
<feature type="region of interest" description="Disordered" evidence="9">
    <location>
        <begin position="842"/>
        <end position="872"/>
    </location>
</feature>
<dbReference type="Pfam" id="PF01545">
    <property type="entry name" value="Cation_efflux"/>
    <property type="match status" value="1"/>
</dbReference>
<dbReference type="GO" id="GO:0006882">
    <property type="term" value="P:intracellular zinc ion homeostasis"/>
    <property type="evidence" value="ECO:0007669"/>
    <property type="project" value="InterPro"/>
</dbReference>
<evidence type="ECO:0000256" key="9">
    <source>
        <dbReference type="SAM" id="MobiDB-lite"/>
    </source>
</evidence>
<evidence type="ECO:0000256" key="2">
    <source>
        <dbReference type="ARBA" id="ARBA00008873"/>
    </source>
</evidence>
<dbReference type="FunFam" id="1.20.1510.10:FF:000014">
    <property type="entry name" value="Cation efflux protein/ zinc transporter"/>
    <property type="match status" value="1"/>
</dbReference>
<feature type="region of interest" description="Disordered" evidence="9">
    <location>
        <begin position="1"/>
        <end position="86"/>
    </location>
</feature>
<dbReference type="InterPro" id="IPR058533">
    <property type="entry name" value="Cation_efflux_TM"/>
</dbReference>
<feature type="transmembrane region" description="Helical" evidence="10">
    <location>
        <begin position="259"/>
        <end position="282"/>
    </location>
</feature>
<evidence type="ECO:0000256" key="10">
    <source>
        <dbReference type="SAM" id="Phobius"/>
    </source>
</evidence>
<dbReference type="GO" id="GO:0005789">
    <property type="term" value="C:endoplasmic reticulum membrane"/>
    <property type="evidence" value="ECO:0007669"/>
    <property type="project" value="UniProtKB-SubCell"/>
</dbReference>
<dbReference type="EMBL" id="KL584989">
    <property type="protein sequence ID" value="KEQ81891.1"/>
    <property type="molecule type" value="Genomic_DNA"/>
</dbReference>
<comment type="subcellular location">
    <subcellularLocation>
        <location evidence="8">Endoplasmic reticulum membrane</location>
        <topology evidence="8">Multi-pass membrane protein</topology>
    </subcellularLocation>
    <subcellularLocation>
        <location evidence="1">Membrane</location>
        <topology evidence="1">Multi-pass membrane protein</topology>
    </subcellularLocation>
</comment>
<dbReference type="InterPro" id="IPR002524">
    <property type="entry name" value="Cation_efflux"/>
</dbReference>
<evidence type="ECO:0000256" key="6">
    <source>
        <dbReference type="ARBA" id="ARBA00023065"/>
    </source>
</evidence>
<evidence type="ECO:0000256" key="4">
    <source>
        <dbReference type="ARBA" id="ARBA00022692"/>
    </source>
</evidence>
<dbReference type="GO" id="GO:0031410">
    <property type="term" value="C:cytoplasmic vesicle"/>
    <property type="evidence" value="ECO:0007669"/>
    <property type="project" value="TreeGrafter"/>
</dbReference>
<dbReference type="PANTHER" id="PTHR45755:SF4">
    <property type="entry name" value="ZINC TRANSPORTER 7"/>
    <property type="match status" value="1"/>
</dbReference>
<organism evidence="12 13">
    <name type="scientific">Aureobasidium pullulans EXF-150</name>
    <dbReference type="NCBI Taxonomy" id="1043002"/>
    <lineage>
        <taxon>Eukaryota</taxon>
        <taxon>Fungi</taxon>
        <taxon>Dikarya</taxon>
        <taxon>Ascomycota</taxon>
        <taxon>Pezizomycotina</taxon>
        <taxon>Dothideomycetes</taxon>
        <taxon>Dothideomycetidae</taxon>
        <taxon>Dothideales</taxon>
        <taxon>Saccotheciaceae</taxon>
        <taxon>Aureobasidium</taxon>
    </lineage>
</organism>
<evidence type="ECO:0000256" key="1">
    <source>
        <dbReference type="ARBA" id="ARBA00004141"/>
    </source>
</evidence>
<evidence type="ECO:0000256" key="5">
    <source>
        <dbReference type="ARBA" id="ARBA00022989"/>
    </source>
</evidence>
<comment type="function">
    <text evidence="8">Functions as a zinc transporter.</text>
</comment>
<feature type="transmembrane region" description="Helical" evidence="10">
    <location>
        <begin position="453"/>
        <end position="471"/>
    </location>
</feature>
<keyword evidence="3 8" id="KW-0813">Transport</keyword>
<feature type="transmembrane region" description="Helical" evidence="10">
    <location>
        <begin position="389"/>
        <end position="406"/>
    </location>
</feature>
<dbReference type="NCBIfam" id="TIGR01297">
    <property type="entry name" value="CDF"/>
    <property type="match status" value="1"/>
</dbReference>
<dbReference type="HOGENOM" id="CLU_013389_0_0_1"/>
<feature type="transmembrane region" description="Helical" evidence="10">
    <location>
        <begin position="705"/>
        <end position="724"/>
    </location>
</feature>
<keyword evidence="13" id="KW-1185">Reference proteome</keyword>
<evidence type="ECO:0000256" key="7">
    <source>
        <dbReference type="ARBA" id="ARBA00023136"/>
    </source>
</evidence>